<dbReference type="EMBL" id="CYYV01000011">
    <property type="protein sequence ID" value="CUO61467.1"/>
    <property type="molecule type" value="Genomic_DNA"/>
</dbReference>
<dbReference type="InterPro" id="IPR006674">
    <property type="entry name" value="HD_domain"/>
</dbReference>
<dbReference type="RefSeq" id="WP_055228150.1">
    <property type="nucleotide sequence ID" value="NZ_CYYV01000011.1"/>
</dbReference>
<name>A0A174GJB3_9FIRM</name>
<accession>A0A174GJB3</accession>
<dbReference type="Pfam" id="PF01966">
    <property type="entry name" value="HD"/>
    <property type="match status" value="1"/>
</dbReference>
<sequence length="164" mass="18744">MKIATAIEKMTDFYKGNIHDIYHFLKVWAFAKNIGEAEGLDPKTQETLEMAAVVHDIACPLCREKYGNTSGKHQEEESAPLVAEFFKDVPAGELDVERITWLVTHHHTYTNVEGMDYQILLEADFLVNAGESEYSKQAIENFCRKVFRTEAGTHLLKSMFLEKE</sequence>
<evidence type="ECO:0000313" key="3">
    <source>
        <dbReference type="Proteomes" id="UP000095706"/>
    </source>
</evidence>
<dbReference type="InterPro" id="IPR003607">
    <property type="entry name" value="HD/PDEase_dom"/>
</dbReference>
<keyword evidence="2" id="KW-0378">Hydrolase</keyword>
<dbReference type="SUPFAM" id="SSF109604">
    <property type="entry name" value="HD-domain/PDEase-like"/>
    <property type="match status" value="1"/>
</dbReference>
<reference evidence="2 3" key="1">
    <citation type="submission" date="2015-09" db="EMBL/GenBank/DDBJ databases">
        <authorList>
            <consortium name="Pathogen Informatics"/>
        </authorList>
    </citation>
    <scope>NUCLEOTIDE SEQUENCE [LARGE SCALE GENOMIC DNA]</scope>
    <source>
        <strain evidence="2 3">2789STDY5608849</strain>
    </source>
</reference>
<dbReference type="AlphaFoldDB" id="A0A174GJB3"/>
<gene>
    <name evidence="2" type="ORF">ERS852406_02393</name>
</gene>
<dbReference type="Gene3D" id="1.10.3210.10">
    <property type="entry name" value="Hypothetical protein af1432"/>
    <property type="match status" value="1"/>
</dbReference>
<evidence type="ECO:0000259" key="1">
    <source>
        <dbReference type="Pfam" id="PF01966"/>
    </source>
</evidence>
<feature type="domain" description="HD" evidence="1">
    <location>
        <begin position="21"/>
        <end position="113"/>
    </location>
</feature>
<dbReference type="Proteomes" id="UP000095706">
    <property type="component" value="Unassembled WGS sequence"/>
</dbReference>
<dbReference type="CDD" id="cd00077">
    <property type="entry name" value="HDc"/>
    <property type="match status" value="1"/>
</dbReference>
<evidence type="ECO:0000313" key="2">
    <source>
        <dbReference type="EMBL" id="CUO61467.1"/>
    </source>
</evidence>
<proteinExistence type="predicted"/>
<dbReference type="GO" id="GO:0016787">
    <property type="term" value="F:hydrolase activity"/>
    <property type="evidence" value="ECO:0007669"/>
    <property type="project" value="UniProtKB-KW"/>
</dbReference>
<protein>
    <submittedName>
        <fullName evidence="2">Predicted HD superfamily hydrolase</fullName>
    </submittedName>
</protein>
<organism evidence="2 3">
    <name type="scientific">Fusicatenibacter saccharivorans</name>
    <dbReference type="NCBI Taxonomy" id="1150298"/>
    <lineage>
        <taxon>Bacteria</taxon>
        <taxon>Bacillati</taxon>
        <taxon>Bacillota</taxon>
        <taxon>Clostridia</taxon>
        <taxon>Lachnospirales</taxon>
        <taxon>Lachnospiraceae</taxon>
        <taxon>Fusicatenibacter</taxon>
    </lineage>
</organism>